<reference evidence="2" key="1">
    <citation type="submission" date="2007-07" db="EMBL/GenBank/DDBJ databases">
        <title>PCAP assembly of the Caenorhabditis remanei genome.</title>
        <authorList>
            <consortium name="The Caenorhabditis remanei Sequencing Consortium"/>
            <person name="Wilson R.K."/>
        </authorList>
    </citation>
    <scope>NUCLEOTIDE SEQUENCE [LARGE SCALE GENOMIC DNA]</scope>
    <source>
        <strain evidence="2">PB4641</strain>
    </source>
</reference>
<keyword evidence="1" id="KW-0812">Transmembrane</keyword>
<dbReference type="InterPro" id="IPR036259">
    <property type="entry name" value="MFS_trans_sf"/>
</dbReference>
<keyword evidence="1" id="KW-0472">Membrane</keyword>
<protein>
    <submittedName>
        <fullName evidence="2">Uncharacterized protein</fullName>
    </submittedName>
</protein>
<accession>E3NKG3</accession>
<feature type="transmembrane region" description="Helical" evidence="1">
    <location>
        <begin position="200"/>
        <end position="223"/>
    </location>
</feature>
<organism evidence="3">
    <name type="scientific">Caenorhabditis remanei</name>
    <name type="common">Caenorhabditis vulgaris</name>
    <dbReference type="NCBI Taxonomy" id="31234"/>
    <lineage>
        <taxon>Eukaryota</taxon>
        <taxon>Metazoa</taxon>
        <taxon>Ecdysozoa</taxon>
        <taxon>Nematoda</taxon>
        <taxon>Chromadorea</taxon>
        <taxon>Rhabditida</taxon>
        <taxon>Rhabditina</taxon>
        <taxon>Rhabditomorpha</taxon>
        <taxon>Rhabditoidea</taxon>
        <taxon>Rhabditidae</taxon>
        <taxon>Peloderinae</taxon>
        <taxon>Caenorhabditis</taxon>
    </lineage>
</organism>
<name>E3NKG3_CAERE</name>
<evidence type="ECO:0000313" key="2">
    <source>
        <dbReference type="EMBL" id="EFP02273.1"/>
    </source>
</evidence>
<feature type="transmembrane region" description="Helical" evidence="1">
    <location>
        <begin position="117"/>
        <end position="140"/>
    </location>
</feature>
<proteinExistence type="predicted"/>
<keyword evidence="1" id="KW-1133">Transmembrane helix</keyword>
<dbReference type="AlphaFoldDB" id="E3NKG3"/>
<dbReference type="Proteomes" id="UP000008281">
    <property type="component" value="Unassembled WGS sequence"/>
</dbReference>
<keyword evidence="3" id="KW-1185">Reference proteome</keyword>
<dbReference type="HOGENOM" id="CLU_1046762_0_0_1"/>
<dbReference type="EMBL" id="DS268800">
    <property type="protein sequence ID" value="EFP02273.1"/>
    <property type="molecule type" value="Genomic_DNA"/>
</dbReference>
<gene>
    <name evidence="2" type="ORF">CRE_21591</name>
</gene>
<dbReference type="SUPFAM" id="SSF103473">
    <property type="entry name" value="MFS general substrate transporter"/>
    <property type="match status" value="1"/>
</dbReference>
<feature type="transmembrane region" description="Helical" evidence="1">
    <location>
        <begin position="88"/>
        <end position="105"/>
    </location>
</feature>
<evidence type="ECO:0000313" key="3">
    <source>
        <dbReference type="Proteomes" id="UP000008281"/>
    </source>
</evidence>
<sequence length="266" mass="30943">MKILIPPKKKQPNLLSTLFEELLLEDSRIRTQEQVVSFSKLLIKQFGRLREDSKPTEKESLQLENLKNTLNTQWKDKRDLIAERKIDVCYAKITVLVLMTIIYASDTVSVFKTQKIIFVWYSSVIIMGILLSLVVLYTLLKLFRRIKAEKQSEKKLDPERQVVLEKMNDDYSEQLEKCMDFYSKEVMPLKEEARTLSNRVFILIIISVLIFLMNQWAVTFYGINEALKKFNNDSPFVVVVLSGAIIFTMLGVALVVGFLEFNEIEI</sequence>
<evidence type="ECO:0000256" key="1">
    <source>
        <dbReference type="SAM" id="Phobius"/>
    </source>
</evidence>
<dbReference type="InParanoid" id="E3NKG3"/>
<feature type="transmembrane region" description="Helical" evidence="1">
    <location>
        <begin position="235"/>
        <end position="259"/>
    </location>
</feature>